<evidence type="ECO:0000313" key="1">
    <source>
        <dbReference type="EMBL" id="SDK10840.1"/>
    </source>
</evidence>
<keyword evidence="2" id="KW-1185">Reference proteome</keyword>
<sequence length="152" mass="16574">MVSDHPLHSPDATLVTEFRMHPGMADTAESEQVFRVIVRGITVEMVDVKVPLSAADSSPLPVPLKNRTPDRFPAREGILLLCTDMDREPFAVHGACAPHGERALIAEPAKAVPVGAIVAGWIQRTVECTKMQLEVGAHDQKEGWFQDGIRMG</sequence>
<gene>
    <name evidence="1" type="ORF">SAMN04488571_1045</name>
</gene>
<dbReference type="Proteomes" id="UP000326500">
    <property type="component" value="Unassembled WGS sequence"/>
</dbReference>
<proteinExistence type="predicted"/>
<protein>
    <submittedName>
        <fullName evidence="1">Uncharacterized protein</fullName>
    </submittedName>
</protein>
<evidence type="ECO:0000313" key="2">
    <source>
        <dbReference type="Proteomes" id="UP000326500"/>
    </source>
</evidence>
<dbReference type="EMBL" id="FNFT01000004">
    <property type="protein sequence ID" value="SDK10840.1"/>
    <property type="molecule type" value="Genomic_DNA"/>
</dbReference>
<accession>A0A1G8Z9I8</accession>
<organism evidence="1 2">
    <name type="scientific">Methanoculleus thermophilus</name>
    <dbReference type="NCBI Taxonomy" id="2200"/>
    <lineage>
        <taxon>Archaea</taxon>
        <taxon>Methanobacteriati</taxon>
        <taxon>Methanobacteriota</taxon>
        <taxon>Stenosarchaea group</taxon>
        <taxon>Methanomicrobia</taxon>
        <taxon>Methanomicrobiales</taxon>
        <taxon>Methanomicrobiaceae</taxon>
        <taxon>Methanoculleus</taxon>
    </lineage>
</organism>
<dbReference type="RefSeq" id="WP_066957668.1">
    <property type="nucleotide sequence ID" value="NZ_BCNX01000007.1"/>
</dbReference>
<dbReference type="AlphaFoldDB" id="A0A1G8Z9I8"/>
<name>A0A1G8Z9I8_9EURY</name>
<reference evidence="1 2" key="1">
    <citation type="submission" date="2016-10" db="EMBL/GenBank/DDBJ databases">
        <authorList>
            <person name="Varghese N."/>
            <person name="Submissions S."/>
        </authorList>
    </citation>
    <scope>NUCLEOTIDE SEQUENCE [LARGE SCALE GENOMIC DNA]</scope>
    <source>
        <strain evidence="1 2">DSM 2373</strain>
    </source>
</reference>